<dbReference type="Gene3D" id="3.40.50.1820">
    <property type="entry name" value="alpha/beta hydrolase"/>
    <property type="match status" value="1"/>
</dbReference>
<reference evidence="4" key="1">
    <citation type="journal article" date="2017" name="Nat. Microbiol.">
        <title>Global analysis of biosynthetic gene clusters reveals vast potential of secondary metabolite production in Penicillium species.</title>
        <authorList>
            <person name="Nielsen J.C."/>
            <person name="Grijseels S."/>
            <person name="Prigent S."/>
            <person name="Ji B."/>
            <person name="Dainat J."/>
            <person name="Nielsen K.F."/>
            <person name="Frisvad J.C."/>
            <person name="Workman M."/>
            <person name="Nielsen J."/>
        </authorList>
    </citation>
    <scope>NUCLEOTIDE SEQUENCE [LARGE SCALE GENOMIC DNA]</scope>
    <source>
        <strain evidence="4">IBT 24891</strain>
    </source>
</reference>
<protein>
    <recommendedName>
        <fullName evidence="5">AB hydrolase-1 domain-containing protein</fullName>
    </recommendedName>
</protein>
<comment type="caution">
    <text evidence="3">The sequence shown here is derived from an EMBL/GenBank/DDBJ whole genome shotgun (WGS) entry which is preliminary data.</text>
</comment>
<evidence type="ECO:0000256" key="1">
    <source>
        <dbReference type="ARBA" id="ARBA00005622"/>
    </source>
</evidence>
<evidence type="ECO:0008006" key="5">
    <source>
        <dbReference type="Google" id="ProtNLM"/>
    </source>
</evidence>
<keyword evidence="4" id="KW-1185">Reference proteome</keyword>
<name>A0A1V6SWD3_9EURO</name>
<dbReference type="GO" id="GO:0017000">
    <property type="term" value="P:antibiotic biosynthetic process"/>
    <property type="evidence" value="ECO:0007669"/>
    <property type="project" value="UniProtKB-ARBA"/>
</dbReference>
<comment type="similarity">
    <text evidence="1">Belongs to the esterase D family.</text>
</comment>
<dbReference type="AlphaFoldDB" id="A0A1V6SWD3"/>
<accession>A0A1V6SWD3</accession>
<dbReference type="OrthoDB" id="446683at2759"/>
<dbReference type="EMBL" id="MLKD01000019">
    <property type="protein sequence ID" value="OQE17933.1"/>
    <property type="molecule type" value="Genomic_DNA"/>
</dbReference>
<dbReference type="SUPFAM" id="SSF53474">
    <property type="entry name" value="alpha/beta-Hydrolases"/>
    <property type="match status" value="1"/>
</dbReference>
<keyword evidence="2" id="KW-0378">Hydrolase</keyword>
<evidence type="ECO:0000313" key="3">
    <source>
        <dbReference type="EMBL" id="OQE17933.1"/>
    </source>
</evidence>
<dbReference type="GO" id="GO:0072330">
    <property type="term" value="P:monocarboxylic acid biosynthetic process"/>
    <property type="evidence" value="ECO:0007669"/>
    <property type="project" value="UniProtKB-ARBA"/>
</dbReference>
<organism evidence="3 4">
    <name type="scientific">Penicillium steckii</name>
    <dbReference type="NCBI Taxonomy" id="303698"/>
    <lineage>
        <taxon>Eukaryota</taxon>
        <taxon>Fungi</taxon>
        <taxon>Dikarya</taxon>
        <taxon>Ascomycota</taxon>
        <taxon>Pezizomycotina</taxon>
        <taxon>Eurotiomycetes</taxon>
        <taxon>Eurotiomycetidae</taxon>
        <taxon>Eurotiales</taxon>
        <taxon>Aspergillaceae</taxon>
        <taxon>Penicillium</taxon>
    </lineage>
</organism>
<dbReference type="Pfam" id="PF00756">
    <property type="entry name" value="Esterase"/>
    <property type="match status" value="1"/>
</dbReference>
<evidence type="ECO:0000256" key="2">
    <source>
        <dbReference type="ARBA" id="ARBA00022801"/>
    </source>
</evidence>
<dbReference type="InterPro" id="IPR029058">
    <property type="entry name" value="AB_hydrolase_fold"/>
</dbReference>
<gene>
    <name evidence="3" type="ORF">PENSTE_c019G10226</name>
</gene>
<evidence type="ECO:0000313" key="4">
    <source>
        <dbReference type="Proteomes" id="UP000191285"/>
    </source>
</evidence>
<dbReference type="InterPro" id="IPR000801">
    <property type="entry name" value="Esterase-like"/>
</dbReference>
<proteinExistence type="inferred from homology"/>
<dbReference type="Proteomes" id="UP000191285">
    <property type="component" value="Unassembled WGS sequence"/>
</dbReference>
<dbReference type="PANTHER" id="PTHR40841:SF2">
    <property type="entry name" value="SIDEROPHORE-DEGRADING ESTERASE (EUROFUNG)"/>
    <property type="match status" value="1"/>
</dbReference>
<sequence>MNDEWKFIKGNDSLIPNMAHWSATSEAKEPYLVQVSWPLGWPTLEQMNENSEPANVIYLVDGNAMFLSATDVVRRNSFIRDQSATMVVGISYPISDAVYSSRRGFDLTPPCENYVPPKDQNGKAFPSPHGGADILLGFINQVHRFLFNAIFRKVSVRQTALFGHSFGALFALHALFTAPTSFDAYLAASPSIWWSDGFIKEEENAFYQSPDVHHHPHVWMCYGSIERTLEQRKDESDDDFAKRKLNAAERSMADNCDDMYARLKTSKRVGSMKKRVYEDEDHGSVIATSLSGSILFFLDNAQSSDDNCAEAEP</sequence>
<dbReference type="InterPro" id="IPR052558">
    <property type="entry name" value="Siderophore_Hydrolase_D"/>
</dbReference>
<dbReference type="PANTHER" id="PTHR40841">
    <property type="entry name" value="SIDEROPHORE TRIACETYLFUSARININE C ESTERASE"/>
    <property type="match status" value="1"/>
</dbReference>
<dbReference type="GO" id="GO:0016788">
    <property type="term" value="F:hydrolase activity, acting on ester bonds"/>
    <property type="evidence" value="ECO:0007669"/>
    <property type="project" value="TreeGrafter"/>
</dbReference>